<protein>
    <submittedName>
        <fullName evidence="1">Uncharacterized protein</fullName>
    </submittedName>
</protein>
<name>A0A1V0KFB0_9GAMM</name>
<dbReference type="KEGG" id="alc:OTEC02_17230"/>
<dbReference type="RefSeq" id="WP_081175465.1">
    <property type="nucleotide sequence ID" value="NZ_CAJCKV010000003.1"/>
</dbReference>
<evidence type="ECO:0000313" key="1">
    <source>
        <dbReference type="EMBL" id="RSO57133.1"/>
    </source>
</evidence>
<evidence type="ECO:0000313" key="2">
    <source>
        <dbReference type="Proteomes" id="UP000276905"/>
    </source>
</evidence>
<sequence>MPLQEMISNIEHISDEHTIYAEQPWDITSKAIALSNDEKMEVFIKDTYYSYFLELFIIKELIEDLDDSLNNQDLVFKIIQYAINDA</sequence>
<accession>A0A1V0KFB0</accession>
<dbReference type="EMBL" id="RFES01000006">
    <property type="protein sequence ID" value="RSO57133.1"/>
    <property type="molecule type" value="Genomic_DNA"/>
</dbReference>
<organism evidence="1 2">
    <name type="scientific">Acinetobacter lactucae</name>
    <dbReference type="NCBI Taxonomy" id="1785128"/>
    <lineage>
        <taxon>Bacteria</taxon>
        <taxon>Pseudomonadati</taxon>
        <taxon>Pseudomonadota</taxon>
        <taxon>Gammaproteobacteria</taxon>
        <taxon>Moraxellales</taxon>
        <taxon>Moraxellaceae</taxon>
        <taxon>Acinetobacter</taxon>
        <taxon>Acinetobacter calcoaceticus/baumannii complex</taxon>
    </lineage>
</organism>
<dbReference type="AlphaFoldDB" id="A0A1V0KFB0"/>
<proteinExistence type="predicted"/>
<reference evidence="1 2" key="1">
    <citation type="submission" date="2018-10" db="EMBL/GenBank/DDBJ databases">
        <title>GWAS and RNA-Seq identify cryptic mechanisms of antimicrobial resistance in Acinetobacter baumannii.</title>
        <authorList>
            <person name="Sahl J.W."/>
        </authorList>
    </citation>
    <scope>NUCLEOTIDE SEQUENCE [LARGE SCALE GENOMIC DNA]</scope>
    <source>
        <strain evidence="1 2">TG41018</strain>
    </source>
</reference>
<gene>
    <name evidence="1" type="ORF">EA756_10015</name>
</gene>
<comment type="caution">
    <text evidence="1">The sequence shown here is derived from an EMBL/GenBank/DDBJ whole genome shotgun (WGS) entry which is preliminary data.</text>
</comment>
<dbReference type="Proteomes" id="UP000276905">
    <property type="component" value="Unassembled WGS sequence"/>
</dbReference>